<dbReference type="InterPro" id="IPR050523">
    <property type="entry name" value="AKR_Detox_Biosynth"/>
</dbReference>
<accession>A0A1H9PU49</accession>
<dbReference type="Proteomes" id="UP000199352">
    <property type="component" value="Unassembled WGS sequence"/>
</dbReference>
<gene>
    <name evidence="3" type="ORF">SAMN05216188_11276</name>
</gene>
<dbReference type="GO" id="GO:0016491">
    <property type="term" value="F:oxidoreductase activity"/>
    <property type="evidence" value="ECO:0007669"/>
    <property type="project" value="UniProtKB-KW"/>
</dbReference>
<dbReference type="PANTHER" id="PTHR43364">
    <property type="entry name" value="NADH-SPECIFIC METHYLGLYOXAL REDUCTASE-RELATED"/>
    <property type="match status" value="1"/>
</dbReference>
<evidence type="ECO:0000313" key="4">
    <source>
        <dbReference type="Proteomes" id="UP000199352"/>
    </source>
</evidence>
<keyword evidence="4" id="KW-1185">Reference proteome</keyword>
<dbReference type="SUPFAM" id="SSF51430">
    <property type="entry name" value="NAD(P)-linked oxidoreductase"/>
    <property type="match status" value="1"/>
</dbReference>
<evidence type="ECO:0000256" key="1">
    <source>
        <dbReference type="ARBA" id="ARBA00023002"/>
    </source>
</evidence>
<dbReference type="InterPro" id="IPR023210">
    <property type="entry name" value="NADP_OxRdtase_dom"/>
</dbReference>
<sequence>MRYRFLGRSGLRVSELSLGTGNFGTGWGHGASAPEARAMYDLYREAGGNFIDTASNYQSGEAEEYLADLISADREDVVLATKYTMGTSADSGLQLTGNSRKAMVQSLEQSLRRLGTDRVDVFWAHVADTSTPIEEILRSFDDLTRAGKILYAGLSNFPAWRVATGMTLARQRDWAPLVAIQAEYSLVERGADRELMPMADAFGLGVLGYSPLGGGLLTGKYRRGGTGRAQSSISQFLHAEDDLAKTNVLDAVESVAEDLGTTPDRVAIRWSMSKGVIPIVGPRNVEQLTSNLAAAELDLSPRQLELLDEVSAPRLGYPHGLWSEDERVEKNRFVQP</sequence>
<dbReference type="GO" id="GO:0005829">
    <property type="term" value="C:cytosol"/>
    <property type="evidence" value="ECO:0007669"/>
    <property type="project" value="TreeGrafter"/>
</dbReference>
<dbReference type="OrthoDB" id="9768793at2"/>
<dbReference type="PANTHER" id="PTHR43364:SF4">
    <property type="entry name" value="NAD(P)-LINKED OXIDOREDUCTASE SUPERFAMILY PROTEIN"/>
    <property type="match status" value="1"/>
</dbReference>
<dbReference type="Gene3D" id="3.20.20.100">
    <property type="entry name" value="NADP-dependent oxidoreductase domain"/>
    <property type="match status" value="1"/>
</dbReference>
<dbReference type="Pfam" id="PF00248">
    <property type="entry name" value="Aldo_ket_red"/>
    <property type="match status" value="1"/>
</dbReference>
<name>A0A1H9PU49_9PSEU</name>
<reference evidence="4" key="1">
    <citation type="submission" date="2016-10" db="EMBL/GenBank/DDBJ databases">
        <authorList>
            <person name="Varghese N."/>
            <person name="Submissions S."/>
        </authorList>
    </citation>
    <scope>NUCLEOTIDE SEQUENCE [LARGE SCALE GENOMIC DNA]</scope>
    <source>
        <strain evidence="4">CGMCC 4.3525</strain>
    </source>
</reference>
<keyword evidence="1" id="KW-0560">Oxidoreductase</keyword>
<dbReference type="STRING" id="402600.SAMN05216188_11276"/>
<protein>
    <submittedName>
        <fullName evidence="3">Predicted oxidoreductase</fullName>
    </submittedName>
</protein>
<organism evidence="3 4">
    <name type="scientific">Lentzea xinjiangensis</name>
    <dbReference type="NCBI Taxonomy" id="402600"/>
    <lineage>
        <taxon>Bacteria</taxon>
        <taxon>Bacillati</taxon>
        <taxon>Actinomycetota</taxon>
        <taxon>Actinomycetes</taxon>
        <taxon>Pseudonocardiales</taxon>
        <taxon>Pseudonocardiaceae</taxon>
        <taxon>Lentzea</taxon>
    </lineage>
</organism>
<evidence type="ECO:0000313" key="3">
    <source>
        <dbReference type="EMBL" id="SER51658.1"/>
    </source>
</evidence>
<dbReference type="AlphaFoldDB" id="A0A1H9PU49"/>
<proteinExistence type="predicted"/>
<feature type="domain" description="NADP-dependent oxidoreductase" evidence="2">
    <location>
        <begin position="15"/>
        <end position="311"/>
    </location>
</feature>
<dbReference type="CDD" id="cd19080">
    <property type="entry name" value="AKR_AKR9A_9B"/>
    <property type="match status" value="1"/>
</dbReference>
<dbReference type="EMBL" id="FOFR01000012">
    <property type="protein sequence ID" value="SER51658.1"/>
    <property type="molecule type" value="Genomic_DNA"/>
</dbReference>
<evidence type="ECO:0000259" key="2">
    <source>
        <dbReference type="Pfam" id="PF00248"/>
    </source>
</evidence>
<dbReference type="InterPro" id="IPR036812">
    <property type="entry name" value="NAD(P)_OxRdtase_dom_sf"/>
</dbReference>